<name>A0A9W9M1H7_9EURO</name>
<evidence type="ECO:0000313" key="2">
    <source>
        <dbReference type="Proteomes" id="UP001150879"/>
    </source>
</evidence>
<protein>
    <submittedName>
        <fullName evidence="1">Uncharacterized protein</fullName>
    </submittedName>
</protein>
<reference evidence="1" key="1">
    <citation type="submission" date="2022-11" db="EMBL/GenBank/DDBJ databases">
        <authorList>
            <person name="Petersen C."/>
        </authorList>
    </citation>
    <scope>NUCLEOTIDE SEQUENCE</scope>
    <source>
        <strain evidence="1">IBT 16849</strain>
    </source>
</reference>
<evidence type="ECO:0000313" key="1">
    <source>
        <dbReference type="EMBL" id="KAJ5185169.1"/>
    </source>
</evidence>
<keyword evidence="2" id="KW-1185">Reference proteome</keyword>
<reference evidence="1" key="2">
    <citation type="journal article" date="2023" name="IMA Fungus">
        <title>Comparative genomic study of the Penicillium genus elucidates a diverse pangenome and 15 lateral gene transfer events.</title>
        <authorList>
            <person name="Petersen C."/>
            <person name="Sorensen T."/>
            <person name="Nielsen M.R."/>
            <person name="Sondergaard T.E."/>
            <person name="Sorensen J.L."/>
            <person name="Fitzpatrick D.A."/>
            <person name="Frisvad J.C."/>
            <person name="Nielsen K.L."/>
        </authorList>
    </citation>
    <scope>NUCLEOTIDE SEQUENCE</scope>
    <source>
        <strain evidence="1">IBT 16849</strain>
    </source>
</reference>
<proteinExistence type="predicted"/>
<dbReference type="Proteomes" id="UP001150879">
    <property type="component" value="Unassembled WGS sequence"/>
</dbReference>
<dbReference type="EMBL" id="JAPQKP010000006">
    <property type="protein sequence ID" value="KAJ5185169.1"/>
    <property type="molecule type" value="Genomic_DNA"/>
</dbReference>
<dbReference type="PROSITE" id="PS51257">
    <property type="entry name" value="PROKAR_LIPOPROTEIN"/>
    <property type="match status" value="1"/>
</dbReference>
<accession>A0A9W9M1H7</accession>
<comment type="caution">
    <text evidence="1">The sequence shown here is derived from an EMBL/GenBank/DDBJ whole genome shotgun (WGS) entry which is preliminary data.</text>
</comment>
<gene>
    <name evidence="1" type="ORF">N7472_010009</name>
</gene>
<sequence>MCVKSSQSTAFPIYATVSCTIGTSCVRICLNHGNTRRTLRVDAGGMQGVTETRLEHPEASGNGVFDVFDAIAAAAGMPWASM</sequence>
<organism evidence="1 2">
    <name type="scientific">Penicillium cf. griseofulvum</name>
    <dbReference type="NCBI Taxonomy" id="2972120"/>
    <lineage>
        <taxon>Eukaryota</taxon>
        <taxon>Fungi</taxon>
        <taxon>Dikarya</taxon>
        <taxon>Ascomycota</taxon>
        <taxon>Pezizomycotina</taxon>
        <taxon>Eurotiomycetes</taxon>
        <taxon>Eurotiomycetidae</taxon>
        <taxon>Eurotiales</taxon>
        <taxon>Aspergillaceae</taxon>
        <taxon>Penicillium</taxon>
    </lineage>
</organism>
<dbReference type="AlphaFoldDB" id="A0A9W9M1H7"/>